<dbReference type="SUPFAM" id="SSF46689">
    <property type="entry name" value="Homeodomain-like"/>
    <property type="match status" value="1"/>
</dbReference>
<dbReference type="PROSITE" id="PS50090">
    <property type="entry name" value="MYB_LIKE"/>
    <property type="match status" value="1"/>
</dbReference>
<dbReference type="CDD" id="cd11660">
    <property type="entry name" value="SANT_TRF"/>
    <property type="match status" value="1"/>
</dbReference>
<evidence type="ECO:0000313" key="3">
    <source>
        <dbReference type="Proteomes" id="UP000324897"/>
    </source>
</evidence>
<protein>
    <recommendedName>
        <fullName evidence="1">Myb-like domain-containing protein</fullName>
    </recommendedName>
</protein>
<reference evidence="2 3" key="1">
    <citation type="journal article" date="2019" name="Sci. Rep.">
        <title>A high-quality genome of Eragrostis curvula grass provides insights into Poaceae evolution and supports new strategies to enhance forage quality.</title>
        <authorList>
            <person name="Carballo J."/>
            <person name="Santos B.A.C.M."/>
            <person name="Zappacosta D."/>
            <person name="Garbus I."/>
            <person name="Selva J.P."/>
            <person name="Gallo C.A."/>
            <person name="Diaz A."/>
            <person name="Albertini E."/>
            <person name="Caccamo M."/>
            <person name="Echenique V."/>
        </authorList>
    </citation>
    <scope>NUCLEOTIDE SEQUENCE [LARGE SCALE GENOMIC DNA]</scope>
    <source>
        <strain evidence="3">cv. Victoria</strain>
        <tissue evidence="2">Leaf</tissue>
    </source>
</reference>
<dbReference type="PANTHER" id="PTHR47122">
    <property type="entry name" value="MYB-LIKE DNA-BINDING DOMAIN CONTAINING PROTEIN, EXPRESSED"/>
    <property type="match status" value="1"/>
</dbReference>
<dbReference type="Gene3D" id="1.10.246.220">
    <property type="match status" value="1"/>
</dbReference>
<evidence type="ECO:0000259" key="1">
    <source>
        <dbReference type="PROSITE" id="PS50090"/>
    </source>
</evidence>
<keyword evidence="3" id="KW-1185">Reference proteome</keyword>
<feature type="non-terminal residue" evidence="2">
    <location>
        <position position="1"/>
    </location>
</feature>
<comment type="caution">
    <text evidence="2">The sequence shown here is derived from an EMBL/GenBank/DDBJ whole genome shotgun (WGS) entry which is preliminary data.</text>
</comment>
<gene>
    <name evidence="2" type="ORF">EJB05_22177</name>
</gene>
<sequence>MDRRCSCCKLKRAGYGLSSALLAVRWSSTRRRPPHGQRTSLKKVSFLKPSISSSSPISVTHPLWPVNKLLLQEKKEDNMDIELLLAEPRNVEYHLGEPGGLLDHSSQVEDDSTVYWNGGTEQAFTEHEVDDFLEPSMLGSFLPWGTQLHGPRGNRVRRQSWKDEVISHLFGSQQLCTRGGRKNNDHWSHEEVMKLVDGIVTHGVGKWTDIKDSHFSTSIRSTSHLKDKWRNLVKTYKKEEPKTHLHIEQSLVERIREIDAKDPYPKKRRP</sequence>
<dbReference type="Pfam" id="PF00249">
    <property type="entry name" value="Myb_DNA-binding"/>
    <property type="match status" value="1"/>
</dbReference>
<dbReference type="Proteomes" id="UP000324897">
    <property type="component" value="Chromosome 1"/>
</dbReference>
<dbReference type="Gramene" id="TVU30547">
    <property type="protein sequence ID" value="TVU30547"/>
    <property type="gene ID" value="EJB05_22177"/>
</dbReference>
<accession>A0A5J9V549</accession>
<proteinExistence type="predicted"/>
<dbReference type="PANTHER" id="PTHR47122:SF11">
    <property type="entry name" value="MYB-LIKE DOMAIN-CONTAINING PROTEIN"/>
    <property type="match status" value="1"/>
</dbReference>
<evidence type="ECO:0000313" key="2">
    <source>
        <dbReference type="EMBL" id="TVU30547.1"/>
    </source>
</evidence>
<feature type="domain" description="Myb-like" evidence="1">
    <location>
        <begin position="179"/>
        <end position="233"/>
    </location>
</feature>
<dbReference type="OrthoDB" id="665153at2759"/>
<organism evidence="2 3">
    <name type="scientific">Eragrostis curvula</name>
    <name type="common">weeping love grass</name>
    <dbReference type="NCBI Taxonomy" id="38414"/>
    <lineage>
        <taxon>Eukaryota</taxon>
        <taxon>Viridiplantae</taxon>
        <taxon>Streptophyta</taxon>
        <taxon>Embryophyta</taxon>
        <taxon>Tracheophyta</taxon>
        <taxon>Spermatophyta</taxon>
        <taxon>Magnoliopsida</taxon>
        <taxon>Liliopsida</taxon>
        <taxon>Poales</taxon>
        <taxon>Poaceae</taxon>
        <taxon>PACMAD clade</taxon>
        <taxon>Chloridoideae</taxon>
        <taxon>Eragrostideae</taxon>
        <taxon>Eragrostidinae</taxon>
        <taxon>Eragrostis</taxon>
    </lineage>
</organism>
<dbReference type="InterPro" id="IPR001005">
    <property type="entry name" value="SANT/Myb"/>
</dbReference>
<dbReference type="EMBL" id="RWGY01000011">
    <property type="protein sequence ID" value="TVU30547.1"/>
    <property type="molecule type" value="Genomic_DNA"/>
</dbReference>
<name>A0A5J9V549_9POAL</name>
<dbReference type="AlphaFoldDB" id="A0A5J9V549"/>
<dbReference type="InterPro" id="IPR009057">
    <property type="entry name" value="Homeodomain-like_sf"/>
</dbReference>